<dbReference type="InterPro" id="IPR018114">
    <property type="entry name" value="TRYPSIN_HIS"/>
</dbReference>
<gene>
    <name evidence="7" type="primary">ORF124157</name>
</gene>
<keyword evidence="3" id="KW-0645">Protease</keyword>
<dbReference type="GO" id="GO:0005615">
    <property type="term" value="C:extracellular space"/>
    <property type="evidence" value="ECO:0007669"/>
    <property type="project" value="TreeGrafter"/>
</dbReference>
<protein>
    <recommendedName>
        <fullName evidence="6">Peptidase S1 domain-containing protein</fullName>
    </recommendedName>
</protein>
<dbReference type="InterPro" id="IPR043504">
    <property type="entry name" value="Peptidase_S1_PA_chymotrypsin"/>
</dbReference>
<evidence type="ECO:0000256" key="3">
    <source>
        <dbReference type="ARBA" id="ARBA00022670"/>
    </source>
</evidence>
<keyword evidence="4" id="KW-0378">Hydrolase</keyword>
<dbReference type="Gene3D" id="2.40.10.10">
    <property type="entry name" value="Trypsin-like serine proteases"/>
    <property type="match status" value="1"/>
</dbReference>
<dbReference type="PROSITE" id="PS50240">
    <property type="entry name" value="TRYPSIN_DOM"/>
    <property type="match status" value="1"/>
</dbReference>
<evidence type="ECO:0000259" key="6">
    <source>
        <dbReference type="PROSITE" id="PS50240"/>
    </source>
</evidence>
<dbReference type="GO" id="GO:0006508">
    <property type="term" value="P:proteolysis"/>
    <property type="evidence" value="ECO:0007669"/>
    <property type="project" value="UniProtKB-KW"/>
</dbReference>
<evidence type="ECO:0000256" key="2">
    <source>
        <dbReference type="ARBA" id="ARBA00022525"/>
    </source>
</evidence>
<name>A0A0B7AJ94_9EUPU</name>
<dbReference type="Pfam" id="PF00089">
    <property type="entry name" value="Trypsin"/>
    <property type="match status" value="1"/>
</dbReference>
<dbReference type="AlphaFoldDB" id="A0A0B7AJ94"/>
<feature type="domain" description="Peptidase S1" evidence="6">
    <location>
        <begin position="1"/>
        <end position="161"/>
    </location>
</feature>
<evidence type="ECO:0000313" key="7">
    <source>
        <dbReference type="EMBL" id="CEK81069.1"/>
    </source>
</evidence>
<keyword evidence="2" id="KW-0964">Secreted</keyword>
<evidence type="ECO:0000256" key="5">
    <source>
        <dbReference type="ARBA" id="ARBA00022825"/>
    </source>
</evidence>
<dbReference type="InterPro" id="IPR009003">
    <property type="entry name" value="Peptidase_S1_PA"/>
</dbReference>
<evidence type="ECO:0000256" key="4">
    <source>
        <dbReference type="ARBA" id="ARBA00022801"/>
    </source>
</evidence>
<proteinExistence type="predicted"/>
<organism evidence="7">
    <name type="scientific">Arion vulgaris</name>
    <dbReference type="NCBI Taxonomy" id="1028688"/>
    <lineage>
        <taxon>Eukaryota</taxon>
        <taxon>Metazoa</taxon>
        <taxon>Spiralia</taxon>
        <taxon>Lophotrochozoa</taxon>
        <taxon>Mollusca</taxon>
        <taxon>Gastropoda</taxon>
        <taxon>Heterobranchia</taxon>
        <taxon>Euthyneura</taxon>
        <taxon>Panpulmonata</taxon>
        <taxon>Eupulmonata</taxon>
        <taxon>Stylommatophora</taxon>
        <taxon>Helicina</taxon>
        <taxon>Arionoidea</taxon>
        <taxon>Arionidae</taxon>
        <taxon>Arion</taxon>
    </lineage>
</organism>
<feature type="non-terminal residue" evidence="7">
    <location>
        <position position="1"/>
    </location>
</feature>
<dbReference type="InterPro" id="IPR050127">
    <property type="entry name" value="Serine_Proteases_S1"/>
</dbReference>
<feature type="non-terminal residue" evidence="7">
    <location>
        <position position="161"/>
    </location>
</feature>
<dbReference type="InterPro" id="IPR001254">
    <property type="entry name" value="Trypsin_dom"/>
</dbReference>
<comment type="subcellular location">
    <subcellularLocation>
        <location evidence="1">Secreted</location>
    </subcellularLocation>
</comment>
<accession>A0A0B7AJ94</accession>
<dbReference type="GO" id="GO:0004252">
    <property type="term" value="F:serine-type endopeptidase activity"/>
    <property type="evidence" value="ECO:0007669"/>
    <property type="project" value="InterPro"/>
</dbReference>
<keyword evidence="5" id="KW-0720">Serine protease</keyword>
<dbReference type="SUPFAM" id="SSF50494">
    <property type="entry name" value="Trypsin-like serine proteases"/>
    <property type="match status" value="1"/>
</dbReference>
<dbReference type="PROSITE" id="PS00134">
    <property type="entry name" value="TRYPSIN_HIS"/>
    <property type="match status" value="1"/>
</dbReference>
<evidence type="ECO:0000256" key="1">
    <source>
        <dbReference type="ARBA" id="ARBA00004613"/>
    </source>
</evidence>
<dbReference type="CDD" id="cd00190">
    <property type="entry name" value="Tryp_SPc"/>
    <property type="match status" value="1"/>
</dbReference>
<dbReference type="PANTHER" id="PTHR24264">
    <property type="entry name" value="TRYPSIN-RELATED"/>
    <property type="match status" value="1"/>
</dbReference>
<sequence length="161" mass="17753">LNNYWLISAAHCFVNAVNVSVFVGDYHTQRIDVKEEQFEAEFINHESYTSAFVGYDITLLKIKPKNGRGITFSKYVGPINLPKSTTPYIVGAKCKISGWGQTSYENYTLPSVLQAAEVPLVSQRVCIKTHRFSALQTNQGFCAGYYRGGIDACIGDSGGPL</sequence>
<dbReference type="SMART" id="SM00020">
    <property type="entry name" value="Tryp_SPc"/>
    <property type="match status" value="1"/>
</dbReference>
<dbReference type="EMBL" id="HACG01034204">
    <property type="protein sequence ID" value="CEK81069.1"/>
    <property type="molecule type" value="Transcribed_RNA"/>
</dbReference>
<dbReference type="PANTHER" id="PTHR24264:SF65">
    <property type="entry name" value="SRCR DOMAIN-CONTAINING PROTEIN"/>
    <property type="match status" value="1"/>
</dbReference>
<reference evidence="7" key="1">
    <citation type="submission" date="2014-12" db="EMBL/GenBank/DDBJ databases">
        <title>Insight into the proteome of Arion vulgaris.</title>
        <authorList>
            <person name="Aradska J."/>
            <person name="Bulat T."/>
            <person name="Smidak R."/>
            <person name="Sarate P."/>
            <person name="Gangsoo J."/>
            <person name="Sialana F."/>
            <person name="Bilban M."/>
            <person name="Lubec G."/>
        </authorList>
    </citation>
    <scope>NUCLEOTIDE SEQUENCE</scope>
    <source>
        <tissue evidence="7">Skin</tissue>
    </source>
</reference>